<dbReference type="OrthoDB" id="9776669at2"/>
<dbReference type="NCBIfam" id="TIGR02122">
    <property type="entry name" value="TRAP_TAXI"/>
    <property type="match status" value="1"/>
</dbReference>
<reference evidence="2 3" key="1">
    <citation type="submission" date="2016-10" db="EMBL/GenBank/DDBJ databases">
        <title>Draft genome sequences of four alkaliphilic bacteria belonging to the Anaerobacillus genus.</title>
        <authorList>
            <person name="Bassil N.M."/>
            <person name="Lloyd J.R."/>
        </authorList>
    </citation>
    <scope>NUCLEOTIDE SEQUENCE [LARGE SCALE GENOMIC DNA]</scope>
    <source>
        <strain evidence="2 3">DSM 15340</strain>
    </source>
</reference>
<dbReference type="Proteomes" id="UP000180098">
    <property type="component" value="Unassembled WGS sequence"/>
</dbReference>
<organism evidence="2 3">
    <name type="scientific">Anaerobacillus arseniciselenatis</name>
    <dbReference type="NCBI Taxonomy" id="85682"/>
    <lineage>
        <taxon>Bacteria</taxon>
        <taxon>Bacillati</taxon>
        <taxon>Bacillota</taxon>
        <taxon>Bacilli</taxon>
        <taxon>Bacillales</taxon>
        <taxon>Bacillaceae</taxon>
        <taxon>Anaerobacillus</taxon>
    </lineage>
</organism>
<dbReference type="AlphaFoldDB" id="A0A1S2LJC1"/>
<keyword evidence="1" id="KW-0732">Signal</keyword>
<accession>A0A1S2LJC1</accession>
<evidence type="ECO:0000256" key="1">
    <source>
        <dbReference type="SAM" id="SignalP"/>
    </source>
</evidence>
<keyword evidence="3" id="KW-1185">Reference proteome</keyword>
<feature type="signal peptide" evidence="1">
    <location>
        <begin position="1"/>
        <end position="18"/>
    </location>
</feature>
<dbReference type="CDD" id="cd13567">
    <property type="entry name" value="PBP2_TtGluBP"/>
    <property type="match status" value="1"/>
</dbReference>
<name>A0A1S2LJC1_9BACI</name>
<dbReference type="Gene3D" id="3.40.190.10">
    <property type="entry name" value="Periplasmic binding protein-like II"/>
    <property type="match status" value="2"/>
</dbReference>
<dbReference type="RefSeq" id="WP_071313498.1">
    <property type="nucleotide sequence ID" value="NZ_MLQQ01000026.1"/>
</dbReference>
<dbReference type="Pfam" id="PF16868">
    <property type="entry name" value="NMT1_3"/>
    <property type="match status" value="1"/>
</dbReference>
<gene>
    <name evidence="2" type="ORF">BKP35_11510</name>
</gene>
<sequence>MKKLLFAMLALALVIGLAACGSSESSGEAGDSSLPSQLIIATGGTSGVYYPLGGGIAQIISDNTNVSATAQTTGGSVENMRLLGSKEVELAFVQNDIAYYADNGELMFDGSQVNNLQGMATLYNETVQIVLPENSDITSVSELEGRRVSVGAPGSGVEANARQVLEVFGLTFDDLDSQHLAFGDSVSSIQDGALDAAFVTAGAPTAAVTELSATRGVKLLSIEADKIAELIEMYPFYVEDTIPADTYPGVGETTTVAVKAMLAVSSDLPEDFVYEATKALFDNKDQLVAINQRATSIAPENALEGLSIDLHPGALKFFEEAGIK</sequence>
<dbReference type="InterPro" id="IPR011852">
    <property type="entry name" value="TRAP_TAXI"/>
</dbReference>
<dbReference type="PROSITE" id="PS51257">
    <property type="entry name" value="PROKAR_LIPOPROTEIN"/>
    <property type="match status" value="1"/>
</dbReference>
<protein>
    <submittedName>
        <fullName evidence="2">C4-dicarboxylate ABC transporter substrate-binding protein</fullName>
    </submittedName>
</protein>
<dbReference type="EMBL" id="MLQQ01000026">
    <property type="protein sequence ID" value="OIJ11565.1"/>
    <property type="molecule type" value="Genomic_DNA"/>
</dbReference>
<comment type="caution">
    <text evidence="2">The sequence shown here is derived from an EMBL/GenBank/DDBJ whole genome shotgun (WGS) entry which is preliminary data.</text>
</comment>
<dbReference type="PANTHER" id="PTHR42941">
    <property type="entry name" value="SLL1037 PROTEIN"/>
    <property type="match status" value="1"/>
</dbReference>
<dbReference type="SUPFAM" id="SSF53850">
    <property type="entry name" value="Periplasmic binding protein-like II"/>
    <property type="match status" value="1"/>
</dbReference>
<proteinExistence type="predicted"/>
<dbReference type="PANTHER" id="PTHR42941:SF1">
    <property type="entry name" value="SLL1037 PROTEIN"/>
    <property type="match status" value="1"/>
</dbReference>
<evidence type="ECO:0000313" key="3">
    <source>
        <dbReference type="Proteomes" id="UP000180098"/>
    </source>
</evidence>
<feature type="chain" id="PRO_5038763318" evidence="1">
    <location>
        <begin position="19"/>
        <end position="324"/>
    </location>
</feature>
<evidence type="ECO:0000313" key="2">
    <source>
        <dbReference type="EMBL" id="OIJ11565.1"/>
    </source>
</evidence>